<feature type="binding site" evidence="8">
    <location>
        <position position="21"/>
    </location>
    <ligand>
        <name>Na(+)</name>
        <dbReference type="ChEBI" id="CHEBI:29101"/>
        <label>1</label>
    </ligand>
</feature>
<dbReference type="GO" id="GO:0005886">
    <property type="term" value="C:plasma membrane"/>
    <property type="evidence" value="ECO:0007669"/>
    <property type="project" value="TreeGrafter"/>
</dbReference>
<evidence type="ECO:0000256" key="2">
    <source>
        <dbReference type="ARBA" id="ARBA00006459"/>
    </source>
</evidence>
<feature type="binding site" evidence="8">
    <location>
        <position position="298"/>
    </location>
    <ligand>
        <name>Na(+)</name>
        <dbReference type="ChEBI" id="CHEBI:29101"/>
        <label>1</label>
    </ligand>
</feature>
<feature type="transmembrane region" description="Helical" evidence="10">
    <location>
        <begin position="282"/>
        <end position="303"/>
    </location>
</feature>
<gene>
    <name evidence="12" type="ORF">GPM918_LOCUS17906</name>
    <name evidence="11" type="ORF">OVA965_LOCUS12727</name>
    <name evidence="14" type="ORF">SRO942_LOCUS17903</name>
    <name evidence="13" type="ORF">TMI583_LOCUS12732</name>
</gene>
<evidence type="ECO:0000313" key="13">
    <source>
        <dbReference type="EMBL" id="CAF3735517.1"/>
    </source>
</evidence>
<evidence type="ECO:0000256" key="10">
    <source>
        <dbReference type="SAM" id="Phobius"/>
    </source>
</evidence>
<dbReference type="Pfam" id="PF00209">
    <property type="entry name" value="SNF"/>
    <property type="match status" value="1"/>
</dbReference>
<keyword evidence="7" id="KW-0325">Glycoprotein</keyword>
<feature type="binding site" evidence="8">
    <location>
        <position position="294"/>
    </location>
    <ligand>
        <name>Na(+)</name>
        <dbReference type="ChEBI" id="CHEBI:29101"/>
        <label>1</label>
    </ligand>
</feature>
<reference evidence="12" key="1">
    <citation type="submission" date="2021-02" db="EMBL/GenBank/DDBJ databases">
        <authorList>
            <person name="Nowell W R."/>
        </authorList>
    </citation>
    <scope>NUCLEOTIDE SEQUENCE</scope>
</reference>
<comment type="subcellular location">
    <subcellularLocation>
        <location evidence="1">Membrane</location>
        <topology evidence="1">Multi-pass membrane protein</topology>
    </subcellularLocation>
</comment>
<dbReference type="SUPFAM" id="SSF161070">
    <property type="entry name" value="SNF-like"/>
    <property type="match status" value="1"/>
</dbReference>
<keyword evidence="6 10" id="KW-0472">Membrane</keyword>
<feature type="transmembrane region" description="Helical" evidence="10">
    <location>
        <begin position="12"/>
        <end position="32"/>
    </location>
</feature>
<dbReference type="GO" id="GO:0005283">
    <property type="term" value="F:amino acid:sodium symporter activity"/>
    <property type="evidence" value="ECO:0007669"/>
    <property type="project" value="TreeGrafter"/>
</dbReference>
<evidence type="ECO:0000256" key="3">
    <source>
        <dbReference type="ARBA" id="ARBA00022448"/>
    </source>
</evidence>
<evidence type="ECO:0000313" key="11">
    <source>
        <dbReference type="EMBL" id="CAF0962878.1"/>
    </source>
</evidence>
<feature type="transmembrane region" description="Helical" evidence="10">
    <location>
        <begin position="44"/>
        <end position="66"/>
    </location>
</feature>
<dbReference type="EMBL" id="CAJNOQ010005041">
    <property type="protein sequence ID" value="CAF1083871.1"/>
    <property type="molecule type" value="Genomic_DNA"/>
</dbReference>
<dbReference type="EMBL" id="CAJOBA010005181">
    <property type="protein sequence ID" value="CAF3735517.1"/>
    <property type="molecule type" value="Genomic_DNA"/>
</dbReference>
<dbReference type="AlphaFoldDB" id="A0A814MV79"/>
<dbReference type="GO" id="GO:0089718">
    <property type="term" value="P:amino acid import across plasma membrane"/>
    <property type="evidence" value="ECO:0007669"/>
    <property type="project" value="TreeGrafter"/>
</dbReference>
<dbReference type="InterPro" id="IPR037272">
    <property type="entry name" value="SNS_sf"/>
</dbReference>
<dbReference type="Proteomes" id="UP000682733">
    <property type="component" value="Unassembled WGS sequence"/>
</dbReference>
<dbReference type="Proteomes" id="UP000677228">
    <property type="component" value="Unassembled WGS sequence"/>
</dbReference>
<feature type="transmembrane region" description="Helical" evidence="10">
    <location>
        <begin position="87"/>
        <end position="114"/>
    </location>
</feature>
<evidence type="ECO:0000256" key="6">
    <source>
        <dbReference type="ARBA" id="ARBA00023136"/>
    </source>
</evidence>
<feature type="binding site" evidence="8">
    <location>
        <position position="297"/>
    </location>
    <ligand>
        <name>Na(+)</name>
        <dbReference type="ChEBI" id="CHEBI:29101"/>
        <label>1</label>
    </ligand>
</feature>
<name>A0A814MV79_9BILA</name>
<evidence type="ECO:0000313" key="14">
    <source>
        <dbReference type="EMBL" id="CAF3849522.1"/>
    </source>
</evidence>
<evidence type="ECO:0008006" key="16">
    <source>
        <dbReference type="Google" id="ProtNLM"/>
    </source>
</evidence>
<feature type="binding site" evidence="8">
    <location>
        <position position="23"/>
    </location>
    <ligand>
        <name>Na(+)</name>
        <dbReference type="ChEBI" id="CHEBI:29101"/>
        <label>1</label>
    </ligand>
</feature>
<feature type="binding site" evidence="8">
    <location>
        <position position="24"/>
    </location>
    <ligand>
        <name>Na(+)</name>
        <dbReference type="ChEBI" id="CHEBI:29101"/>
        <label>1</label>
    </ligand>
</feature>
<dbReference type="PANTHER" id="PTHR11616">
    <property type="entry name" value="SODIUM/CHLORIDE DEPENDENT TRANSPORTER"/>
    <property type="match status" value="1"/>
</dbReference>
<dbReference type="PRINTS" id="PR00176">
    <property type="entry name" value="NANEUSMPORT"/>
</dbReference>
<protein>
    <recommendedName>
        <fullName evidence="16">Transporter</fullName>
    </recommendedName>
</protein>
<feature type="disulfide bond" evidence="9">
    <location>
        <begin position="126"/>
        <end position="135"/>
    </location>
</feature>
<dbReference type="PROSITE" id="PS50267">
    <property type="entry name" value="NA_NEUROTRAN_SYMP_3"/>
    <property type="match status" value="1"/>
</dbReference>
<keyword evidence="15" id="KW-1185">Reference proteome</keyword>
<sequence length="408" mass="46146">MVAEEREVWDKPIELLLSLIGCAVGFGNVWRYPYIAYKNGGGAFLIPYFCMYILVGLPLYFLELALGQFASIGVSKVFQLSSIWRGLGWCMALQAFTTSIVYNMIIGWVFFYLFASFRKKLQWTTCTNWWNTEGCRELGKNMTLSGIQFCGGINNITTNCTVPKLAAAEYFENYVLQKSDSFSNFGLPTWKLSLCLLFSWILVFLCIRRGIKSSGKVVYVTALFPYVVIFALIIRAGIAIFSVMGFMADKVHLPISEVVDSGPGLAFIAYPEAMAHMPLSQLWAVLFFLMMITLGLDSQFAMFDVLISAVLDTFQYLRPHKTIVTMILCAITFLLGLPLCAPSTTPHYLRALQHSTCPSRHWGPFLAENRQGRYVMINDQQDVETRDLKTDKSYGIDNGTFTPRMDRF</sequence>
<dbReference type="EMBL" id="CAJOBC010005041">
    <property type="protein sequence ID" value="CAF3849522.1"/>
    <property type="molecule type" value="Genomic_DNA"/>
</dbReference>
<feature type="transmembrane region" description="Helical" evidence="10">
    <location>
        <begin position="189"/>
        <end position="207"/>
    </location>
</feature>
<dbReference type="Proteomes" id="UP000663829">
    <property type="component" value="Unassembled WGS sequence"/>
</dbReference>
<dbReference type="GO" id="GO:0015179">
    <property type="term" value="F:L-amino acid transmembrane transporter activity"/>
    <property type="evidence" value="ECO:0007669"/>
    <property type="project" value="TreeGrafter"/>
</dbReference>
<dbReference type="EMBL" id="CAJNOK010005175">
    <property type="protein sequence ID" value="CAF0962878.1"/>
    <property type="molecule type" value="Genomic_DNA"/>
</dbReference>
<keyword evidence="8" id="KW-0479">Metal-binding</keyword>
<organism evidence="12 15">
    <name type="scientific">Didymodactylos carnosus</name>
    <dbReference type="NCBI Taxonomy" id="1234261"/>
    <lineage>
        <taxon>Eukaryota</taxon>
        <taxon>Metazoa</taxon>
        <taxon>Spiralia</taxon>
        <taxon>Gnathifera</taxon>
        <taxon>Rotifera</taxon>
        <taxon>Eurotatoria</taxon>
        <taxon>Bdelloidea</taxon>
        <taxon>Philodinida</taxon>
        <taxon>Philodinidae</taxon>
        <taxon>Didymodactylos</taxon>
    </lineage>
</organism>
<accession>A0A814MV79</accession>
<evidence type="ECO:0000313" key="15">
    <source>
        <dbReference type="Proteomes" id="UP000663829"/>
    </source>
</evidence>
<evidence type="ECO:0000256" key="7">
    <source>
        <dbReference type="ARBA" id="ARBA00023180"/>
    </source>
</evidence>
<evidence type="ECO:0000256" key="1">
    <source>
        <dbReference type="ARBA" id="ARBA00004141"/>
    </source>
</evidence>
<evidence type="ECO:0000313" key="12">
    <source>
        <dbReference type="EMBL" id="CAF1083871.1"/>
    </source>
</evidence>
<evidence type="ECO:0000256" key="5">
    <source>
        <dbReference type="ARBA" id="ARBA00022989"/>
    </source>
</evidence>
<evidence type="ECO:0000256" key="8">
    <source>
        <dbReference type="PIRSR" id="PIRSR600175-1"/>
    </source>
</evidence>
<comment type="similarity">
    <text evidence="2">Belongs to the sodium:neurotransmitter symporter (SNF) (TC 2.A.22) family.</text>
</comment>
<dbReference type="GO" id="GO:0046872">
    <property type="term" value="F:metal ion binding"/>
    <property type="evidence" value="ECO:0007669"/>
    <property type="project" value="UniProtKB-KW"/>
</dbReference>
<keyword evidence="4 10" id="KW-0812">Transmembrane</keyword>
<evidence type="ECO:0000256" key="4">
    <source>
        <dbReference type="ARBA" id="ARBA00022692"/>
    </source>
</evidence>
<dbReference type="Proteomes" id="UP000681722">
    <property type="component" value="Unassembled WGS sequence"/>
</dbReference>
<feature type="transmembrane region" description="Helical" evidence="10">
    <location>
        <begin position="323"/>
        <end position="341"/>
    </location>
</feature>
<evidence type="ECO:0000256" key="9">
    <source>
        <dbReference type="PIRSR" id="PIRSR600175-2"/>
    </source>
</evidence>
<keyword evidence="9" id="KW-1015">Disulfide bond</keyword>
<dbReference type="OrthoDB" id="6581954at2759"/>
<keyword evidence="8" id="KW-0915">Sodium</keyword>
<feature type="transmembrane region" description="Helical" evidence="10">
    <location>
        <begin position="219"/>
        <end position="245"/>
    </location>
</feature>
<comment type="caution">
    <text evidence="12">The sequence shown here is derived from an EMBL/GenBank/DDBJ whole genome shotgun (WGS) entry which is preliminary data.</text>
</comment>
<dbReference type="InterPro" id="IPR000175">
    <property type="entry name" value="Na/ntran_symport"/>
</dbReference>
<feature type="binding site" evidence="8">
    <location>
        <position position="28"/>
    </location>
    <ligand>
        <name>Na(+)</name>
        <dbReference type="ChEBI" id="CHEBI:29101"/>
        <label>1</label>
    </ligand>
</feature>
<dbReference type="PANTHER" id="PTHR11616:SF321">
    <property type="entry name" value="SODIUM-DEPENDENT NUTRIENT AMINO ACID TRANSPORTER 1-RELATED"/>
    <property type="match status" value="1"/>
</dbReference>
<keyword evidence="5 10" id="KW-1133">Transmembrane helix</keyword>
<keyword evidence="3" id="KW-0813">Transport</keyword>
<proteinExistence type="inferred from homology"/>